<name>A0A0K2TH57_LEPSM</name>
<proteinExistence type="predicted"/>
<protein>
    <submittedName>
        <fullName evidence="2">Putative GTPbinding protein Parflike [Nasonia vitripennis]</fullName>
    </submittedName>
</protein>
<sequence length="205" mass="22724">MRNGFGLKFLHKFLNLPFLHLQRDSLLTQMKTNDRDMIATHQELDLLTESEESSYESFSENVTKIRRQVAESHAPSPTVDVVLGAQQSVNDEMPILSQNSAPTPSLPITPSPKKIKSNVSSSSIAPKLSSPKMSIDVPTTAKQSPQNFKNVEDFVPESSGIDNFLMDEDSSEKTNSNRVQGDGESSDEEGVNNKLIFNLKKTKKT</sequence>
<feature type="region of interest" description="Disordered" evidence="1">
    <location>
        <begin position="95"/>
        <end position="205"/>
    </location>
</feature>
<feature type="compositionally biased region" description="Polar residues" evidence="1">
    <location>
        <begin position="140"/>
        <end position="149"/>
    </location>
</feature>
<dbReference type="InterPro" id="IPR040385">
    <property type="entry name" value="RABL6"/>
</dbReference>
<dbReference type="AlphaFoldDB" id="A0A0K2TH57"/>
<accession>A0A0K2TH57</accession>
<dbReference type="PANTHER" id="PTHR14932">
    <property type="entry name" value="RAS GTPASE-RELATED"/>
    <property type="match status" value="1"/>
</dbReference>
<dbReference type="PANTHER" id="PTHR14932:SF1">
    <property type="entry name" value="RAB-LIKE PROTEIN 6"/>
    <property type="match status" value="1"/>
</dbReference>
<reference evidence="2" key="1">
    <citation type="submission" date="2014-05" db="EMBL/GenBank/DDBJ databases">
        <authorList>
            <person name="Chronopoulou M."/>
        </authorList>
    </citation>
    <scope>NUCLEOTIDE SEQUENCE</scope>
    <source>
        <tissue evidence="2">Whole organism</tissue>
    </source>
</reference>
<dbReference type="OrthoDB" id="207081at2759"/>
<feature type="compositionally biased region" description="Low complexity" evidence="1">
    <location>
        <begin position="117"/>
        <end position="132"/>
    </location>
</feature>
<evidence type="ECO:0000256" key="1">
    <source>
        <dbReference type="SAM" id="MobiDB-lite"/>
    </source>
</evidence>
<dbReference type="GO" id="GO:0005829">
    <property type="term" value="C:cytosol"/>
    <property type="evidence" value="ECO:0007669"/>
    <property type="project" value="TreeGrafter"/>
</dbReference>
<dbReference type="GO" id="GO:0005525">
    <property type="term" value="F:GTP binding"/>
    <property type="evidence" value="ECO:0007669"/>
    <property type="project" value="InterPro"/>
</dbReference>
<dbReference type="GO" id="GO:0005634">
    <property type="term" value="C:nucleus"/>
    <property type="evidence" value="ECO:0007669"/>
    <property type="project" value="TreeGrafter"/>
</dbReference>
<dbReference type="EMBL" id="HACA01007839">
    <property type="protein sequence ID" value="CDW25200.1"/>
    <property type="molecule type" value="Transcribed_RNA"/>
</dbReference>
<organism evidence="2">
    <name type="scientific">Lepeophtheirus salmonis</name>
    <name type="common">Salmon louse</name>
    <name type="synonym">Caligus salmonis</name>
    <dbReference type="NCBI Taxonomy" id="72036"/>
    <lineage>
        <taxon>Eukaryota</taxon>
        <taxon>Metazoa</taxon>
        <taxon>Ecdysozoa</taxon>
        <taxon>Arthropoda</taxon>
        <taxon>Crustacea</taxon>
        <taxon>Multicrustacea</taxon>
        <taxon>Hexanauplia</taxon>
        <taxon>Copepoda</taxon>
        <taxon>Siphonostomatoida</taxon>
        <taxon>Caligidae</taxon>
        <taxon>Lepeophtheirus</taxon>
    </lineage>
</organism>
<evidence type="ECO:0000313" key="2">
    <source>
        <dbReference type="EMBL" id="CDW25200.1"/>
    </source>
</evidence>